<dbReference type="RefSeq" id="WP_188408501.1">
    <property type="nucleotide sequence ID" value="NZ_BMCP01000001.1"/>
</dbReference>
<gene>
    <name evidence="4" type="ORF">GCM10007276_09200</name>
</gene>
<accession>A0A8J2VKB7</accession>
<dbReference type="EMBL" id="BMCP01000001">
    <property type="protein sequence ID" value="GGE34001.1"/>
    <property type="molecule type" value="Genomic_DNA"/>
</dbReference>
<feature type="compositionally biased region" description="Low complexity" evidence="2">
    <location>
        <begin position="100"/>
        <end position="109"/>
    </location>
</feature>
<evidence type="ECO:0000256" key="2">
    <source>
        <dbReference type="SAM" id="MobiDB-lite"/>
    </source>
</evidence>
<evidence type="ECO:0000313" key="4">
    <source>
        <dbReference type="EMBL" id="GGE34001.1"/>
    </source>
</evidence>
<reference evidence="4" key="1">
    <citation type="journal article" date="2014" name="Int. J. Syst. Evol. Microbiol.">
        <title>Complete genome sequence of Corynebacterium casei LMG S-19264T (=DSM 44701T), isolated from a smear-ripened cheese.</title>
        <authorList>
            <consortium name="US DOE Joint Genome Institute (JGI-PGF)"/>
            <person name="Walter F."/>
            <person name="Albersmeier A."/>
            <person name="Kalinowski J."/>
            <person name="Ruckert C."/>
        </authorList>
    </citation>
    <scope>NUCLEOTIDE SEQUENCE</scope>
    <source>
        <strain evidence="4">CCM 7684</strain>
    </source>
</reference>
<evidence type="ECO:0000256" key="1">
    <source>
        <dbReference type="SAM" id="Coils"/>
    </source>
</evidence>
<feature type="region of interest" description="Disordered" evidence="2">
    <location>
        <begin position="100"/>
        <end position="127"/>
    </location>
</feature>
<feature type="domain" description="Phasin" evidence="3">
    <location>
        <begin position="31"/>
        <end position="125"/>
    </location>
</feature>
<dbReference type="Pfam" id="PF09361">
    <property type="entry name" value="Phasin_2"/>
    <property type="match status" value="1"/>
</dbReference>
<organism evidence="4 5">
    <name type="scientific">Agaricicola taiwanensis</name>
    <dbReference type="NCBI Taxonomy" id="591372"/>
    <lineage>
        <taxon>Bacteria</taxon>
        <taxon>Pseudomonadati</taxon>
        <taxon>Pseudomonadota</taxon>
        <taxon>Alphaproteobacteria</taxon>
        <taxon>Rhodobacterales</taxon>
        <taxon>Paracoccaceae</taxon>
        <taxon>Agaricicola</taxon>
    </lineage>
</organism>
<comment type="caution">
    <text evidence="4">The sequence shown here is derived from an EMBL/GenBank/DDBJ whole genome shotgun (WGS) entry which is preliminary data.</text>
</comment>
<reference evidence="4" key="2">
    <citation type="submission" date="2020-09" db="EMBL/GenBank/DDBJ databases">
        <authorList>
            <person name="Sun Q."/>
            <person name="Sedlacek I."/>
        </authorList>
    </citation>
    <scope>NUCLEOTIDE SEQUENCE</scope>
    <source>
        <strain evidence="4">CCM 7684</strain>
    </source>
</reference>
<sequence length="127" mass="13769">MTDKIGMDGEIPAAVREAAEKSISEARKAVERMLDMTRDNMTAAEARGASIRADGQAISQKVMTFTQANIQSAFDLAERMARAKSVEEMMRLQAEYAARQASNASQQAQELGSAGARLTESMIKPRG</sequence>
<dbReference type="Proteomes" id="UP000602745">
    <property type="component" value="Unassembled WGS sequence"/>
</dbReference>
<keyword evidence="1" id="KW-0175">Coiled coil</keyword>
<proteinExistence type="predicted"/>
<protein>
    <recommendedName>
        <fullName evidence="3">Phasin domain-containing protein</fullName>
    </recommendedName>
</protein>
<feature type="coiled-coil region" evidence="1">
    <location>
        <begin position="16"/>
        <end position="47"/>
    </location>
</feature>
<evidence type="ECO:0000259" key="3">
    <source>
        <dbReference type="Pfam" id="PF09361"/>
    </source>
</evidence>
<keyword evidence="5" id="KW-1185">Reference proteome</keyword>
<evidence type="ECO:0000313" key="5">
    <source>
        <dbReference type="Proteomes" id="UP000602745"/>
    </source>
</evidence>
<name>A0A8J2VKB7_9RHOB</name>
<dbReference type="AlphaFoldDB" id="A0A8J2VKB7"/>
<dbReference type="InterPro" id="IPR018968">
    <property type="entry name" value="Phasin"/>
</dbReference>